<dbReference type="PROSITE" id="PS50222">
    <property type="entry name" value="EF_HAND_2"/>
    <property type="match status" value="1"/>
</dbReference>
<dbReference type="InterPro" id="IPR018247">
    <property type="entry name" value="EF_Hand_1_Ca_BS"/>
</dbReference>
<proteinExistence type="predicted"/>
<keyword evidence="4" id="KW-1185">Reference proteome</keyword>
<protein>
    <submittedName>
        <fullName evidence="3">EF-hand domain-containing protein</fullName>
    </submittedName>
</protein>
<feature type="chain" id="PRO_5045741460" evidence="1">
    <location>
        <begin position="24"/>
        <end position="102"/>
    </location>
</feature>
<dbReference type="EMBL" id="CP136600">
    <property type="protein sequence ID" value="WOH36593.1"/>
    <property type="molecule type" value="Genomic_DNA"/>
</dbReference>
<evidence type="ECO:0000313" key="3">
    <source>
        <dbReference type="EMBL" id="WOH36593.1"/>
    </source>
</evidence>
<name>A0ABZ0GM38_9GAMM</name>
<keyword evidence="1" id="KW-0732">Signal</keyword>
<dbReference type="PROSITE" id="PS00018">
    <property type="entry name" value="EF_HAND_1"/>
    <property type="match status" value="2"/>
</dbReference>
<dbReference type="Proteomes" id="UP001301442">
    <property type="component" value="Chromosome"/>
</dbReference>
<dbReference type="SUPFAM" id="SSF47473">
    <property type="entry name" value="EF-hand"/>
    <property type="match status" value="1"/>
</dbReference>
<dbReference type="InterPro" id="IPR011992">
    <property type="entry name" value="EF-hand-dom_pair"/>
</dbReference>
<evidence type="ECO:0000313" key="4">
    <source>
        <dbReference type="Proteomes" id="UP001301442"/>
    </source>
</evidence>
<feature type="domain" description="EF-hand" evidence="2">
    <location>
        <begin position="61"/>
        <end position="96"/>
    </location>
</feature>
<evidence type="ECO:0000256" key="1">
    <source>
        <dbReference type="SAM" id="SignalP"/>
    </source>
</evidence>
<feature type="signal peptide" evidence="1">
    <location>
        <begin position="1"/>
        <end position="23"/>
    </location>
</feature>
<reference evidence="3 4" key="1">
    <citation type="submission" date="2023-09" db="EMBL/GenBank/DDBJ databases">
        <authorList>
            <person name="Qi X."/>
        </authorList>
    </citation>
    <scope>NUCLEOTIDE SEQUENCE [LARGE SCALE GENOMIC DNA]</scope>
    <source>
        <strain evidence="3 4">S1-1</strain>
    </source>
</reference>
<accession>A0ABZ0GM38</accession>
<dbReference type="Gene3D" id="1.10.238.10">
    <property type="entry name" value="EF-hand"/>
    <property type="match status" value="1"/>
</dbReference>
<dbReference type="Pfam" id="PF13499">
    <property type="entry name" value="EF-hand_7"/>
    <property type="match status" value="1"/>
</dbReference>
<dbReference type="RefSeq" id="WP_348395404.1">
    <property type="nucleotide sequence ID" value="NZ_CP136600.1"/>
</dbReference>
<dbReference type="InterPro" id="IPR002048">
    <property type="entry name" value="EF_hand_dom"/>
</dbReference>
<organism evidence="3 4">
    <name type="scientific">Thalassotalea fonticola</name>
    <dbReference type="NCBI Taxonomy" id="3065649"/>
    <lineage>
        <taxon>Bacteria</taxon>
        <taxon>Pseudomonadati</taxon>
        <taxon>Pseudomonadota</taxon>
        <taxon>Gammaproteobacteria</taxon>
        <taxon>Alteromonadales</taxon>
        <taxon>Colwelliaceae</taxon>
        <taxon>Thalassotalea</taxon>
    </lineage>
</organism>
<evidence type="ECO:0000259" key="2">
    <source>
        <dbReference type="PROSITE" id="PS50222"/>
    </source>
</evidence>
<gene>
    <name evidence="3" type="ORF">RI844_14610</name>
</gene>
<sequence>MLKNIMIIASLVVAIASPLSVQAASEKQLANFKQYDSNNDNVLSMEEFSVKNAKGKTLSGDKVKKKQKLFKAIDANSDKQISLDEYSSYWQKMKEKQTKKKK</sequence>